<evidence type="ECO:0000313" key="5">
    <source>
        <dbReference type="Proteomes" id="UP000824204"/>
    </source>
</evidence>
<reference evidence="4" key="2">
    <citation type="submission" date="2021-04" db="EMBL/GenBank/DDBJ databases">
        <authorList>
            <person name="Gilroy R."/>
        </authorList>
    </citation>
    <scope>NUCLEOTIDE SEQUENCE</scope>
    <source>
        <strain evidence="4">811</strain>
    </source>
</reference>
<dbReference type="PANTHER" id="PTHR40068:SF1">
    <property type="entry name" value="TRANSCRIPTION REPRESSOR NIAR-RELATED"/>
    <property type="match status" value="1"/>
</dbReference>
<sequence length="168" mass="18620">MTGENRRQDIVRSLGETPLSATNLAARYGVSRQVIVQDIALLRAEGKEIISTNRGYILAGKARPTRVFKARHTDEQTAEELYLIVDAGGKVEDVFVWHKVYGKICAHMGIDSRRKADEFMAKIAAGVSTPLKNITGNYHYHTVSADSEEVLSEIEQQLKSRGFLADGD</sequence>
<feature type="binding site" evidence="1">
    <location>
        <position position="141"/>
    </location>
    <ligand>
        <name>Ni(2+)</name>
        <dbReference type="ChEBI" id="CHEBI:49786"/>
    </ligand>
</feature>
<feature type="domain" description="Helix-turn-helix type 11" evidence="3">
    <location>
        <begin position="6"/>
        <end position="57"/>
    </location>
</feature>
<dbReference type="GO" id="GO:0046872">
    <property type="term" value="F:metal ion binding"/>
    <property type="evidence" value="ECO:0007669"/>
    <property type="project" value="UniProtKB-KW"/>
</dbReference>
<dbReference type="SUPFAM" id="SSF46785">
    <property type="entry name" value="Winged helix' DNA-binding domain"/>
    <property type="match status" value="1"/>
</dbReference>
<feature type="binding site" evidence="1">
    <location>
        <position position="139"/>
    </location>
    <ligand>
        <name>Ni(2+)</name>
        <dbReference type="ChEBI" id="CHEBI:49786"/>
    </ligand>
</feature>
<feature type="binding site" evidence="1">
    <location>
        <position position="80"/>
    </location>
    <ligand>
        <name>Ni(2+)</name>
        <dbReference type="ChEBI" id="CHEBI:49786"/>
    </ligand>
</feature>
<protein>
    <submittedName>
        <fullName evidence="4">Transcription repressor NadR</fullName>
    </submittedName>
</protein>
<dbReference type="Gene3D" id="1.10.10.10">
    <property type="entry name" value="Winged helix-like DNA-binding domain superfamily/Winged helix DNA-binding domain"/>
    <property type="match status" value="1"/>
</dbReference>
<evidence type="ECO:0000256" key="1">
    <source>
        <dbReference type="PIRSR" id="PIRSR037847-1"/>
    </source>
</evidence>
<dbReference type="InterPro" id="IPR026043">
    <property type="entry name" value="NadR"/>
</dbReference>
<dbReference type="Pfam" id="PF08279">
    <property type="entry name" value="HTH_11"/>
    <property type="match status" value="1"/>
</dbReference>
<dbReference type="InterPro" id="IPR036390">
    <property type="entry name" value="WH_DNA-bd_sf"/>
</dbReference>
<dbReference type="Proteomes" id="UP000824204">
    <property type="component" value="Unassembled WGS sequence"/>
</dbReference>
<dbReference type="InterPro" id="IPR035922">
    <property type="entry name" value="3H_dom_sf"/>
</dbReference>
<evidence type="ECO:0000259" key="2">
    <source>
        <dbReference type="Pfam" id="PF02829"/>
    </source>
</evidence>
<evidence type="ECO:0000313" key="4">
    <source>
        <dbReference type="EMBL" id="HIX07489.1"/>
    </source>
</evidence>
<dbReference type="PIRSF" id="PIRSF037847">
    <property type="entry name" value="NiaR"/>
    <property type="match status" value="1"/>
</dbReference>
<dbReference type="PANTHER" id="PTHR40068">
    <property type="entry name" value="TRANSCRIPTION REPRESSOR NIAR-RELATED"/>
    <property type="match status" value="1"/>
</dbReference>
<feature type="domain" description="3H" evidence="2">
    <location>
        <begin position="69"/>
        <end position="164"/>
    </location>
</feature>
<dbReference type="EMBL" id="DXFX01000043">
    <property type="protein sequence ID" value="HIX07489.1"/>
    <property type="molecule type" value="Genomic_DNA"/>
</dbReference>
<evidence type="ECO:0000259" key="3">
    <source>
        <dbReference type="Pfam" id="PF08279"/>
    </source>
</evidence>
<dbReference type="Pfam" id="PF02829">
    <property type="entry name" value="3H"/>
    <property type="match status" value="1"/>
</dbReference>
<reference evidence="4" key="1">
    <citation type="journal article" date="2021" name="PeerJ">
        <title>Extensive microbial diversity within the chicken gut microbiome revealed by metagenomics and culture.</title>
        <authorList>
            <person name="Gilroy R."/>
            <person name="Ravi A."/>
            <person name="Getino M."/>
            <person name="Pursley I."/>
            <person name="Horton D.L."/>
            <person name="Alikhan N.F."/>
            <person name="Baker D."/>
            <person name="Gharbi K."/>
            <person name="Hall N."/>
            <person name="Watson M."/>
            <person name="Adriaenssens E.M."/>
            <person name="Foster-Nyarko E."/>
            <person name="Jarju S."/>
            <person name="Secka A."/>
            <person name="Antonio M."/>
            <person name="Oren A."/>
            <person name="Chaudhuri R.R."/>
            <person name="La Ragione R."/>
            <person name="Hildebrand F."/>
            <person name="Pallen M.J."/>
        </authorList>
    </citation>
    <scope>NUCLEOTIDE SEQUENCE</scope>
    <source>
        <strain evidence="4">811</strain>
    </source>
</reference>
<dbReference type="InterPro" id="IPR036388">
    <property type="entry name" value="WH-like_DNA-bd_sf"/>
</dbReference>
<feature type="binding site" evidence="1">
    <location>
        <position position="72"/>
    </location>
    <ligand>
        <name>Ni(2+)</name>
        <dbReference type="ChEBI" id="CHEBI:49786"/>
    </ligand>
</feature>
<accession>A0A9D1V7K3</accession>
<organism evidence="4 5">
    <name type="scientific">Candidatus Borkfalkia faecipullorum</name>
    <dbReference type="NCBI Taxonomy" id="2838510"/>
    <lineage>
        <taxon>Bacteria</taxon>
        <taxon>Bacillati</taxon>
        <taxon>Bacillota</taxon>
        <taxon>Clostridia</taxon>
        <taxon>Christensenellales</taxon>
        <taxon>Christensenellaceae</taxon>
        <taxon>Candidatus Borkfalkia</taxon>
    </lineage>
</organism>
<keyword evidence="1" id="KW-0479">Metal-binding</keyword>
<proteinExistence type="predicted"/>
<dbReference type="AlphaFoldDB" id="A0A9D1V7K3"/>
<comment type="caution">
    <text evidence="4">The sequence shown here is derived from an EMBL/GenBank/DDBJ whole genome shotgun (WGS) entry which is preliminary data.</text>
</comment>
<dbReference type="Gene3D" id="3.30.1340.20">
    <property type="entry name" value="3H domain"/>
    <property type="match status" value="1"/>
</dbReference>
<dbReference type="InterPro" id="IPR013196">
    <property type="entry name" value="HTH_11"/>
</dbReference>
<keyword evidence="1" id="KW-0533">Nickel</keyword>
<dbReference type="SUPFAM" id="SSF75500">
    <property type="entry name" value="Putative transcriptional regulator TM1602, C-terminal domain"/>
    <property type="match status" value="1"/>
</dbReference>
<name>A0A9D1V7K3_9FIRM</name>
<dbReference type="InterPro" id="IPR004173">
    <property type="entry name" value="3H_domain"/>
</dbReference>
<gene>
    <name evidence="4" type="ORF">H9741_03385</name>
</gene>